<dbReference type="AlphaFoldDB" id="A0A2P2NMQ7"/>
<name>A0A2P2NMQ7_RHIMU</name>
<protein>
    <submittedName>
        <fullName evidence="1">Uncharacterized protein</fullName>
    </submittedName>
</protein>
<organism evidence="1">
    <name type="scientific">Rhizophora mucronata</name>
    <name type="common">Asiatic mangrove</name>
    <dbReference type="NCBI Taxonomy" id="61149"/>
    <lineage>
        <taxon>Eukaryota</taxon>
        <taxon>Viridiplantae</taxon>
        <taxon>Streptophyta</taxon>
        <taxon>Embryophyta</taxon>
        <taxon>Tracheophyta</taxon>
        <taxon>Spermatophyta</taxon>
        <taxon>Magnoliopsida</taxon>
        <taxon>eudicotyledons</taxon>
        <taxon>Gunneridae</taxon>
        <taxon>Pentapetalae</taxon>
        <taxon>rosids</taxon>
        <taxon>fabids</taxon>
        <taxon>Malpighiales</taxon>
        <taxon>Rhizophoraceae</taxon>
        <taxon>Rhizophora</taxon>
    </lineage>
</organism>
<evidence type="ECO:0000313" key="1">
    <source>
        <dbReference type="EMBL" id="MBX43792.1"/>
    </source>
</evidence>
<sequence length="31" mass="3358">MGTDSSINGKFENSKLQLLLCDILLSFTGVL</sequence>
<reference evidence="1" key="1">
    <citation type="submission" date="2018-02" db="EMBL/GenBank/DDBJ databases">
        <title>Rhizophora mucronata_Transcriptome.</title>
        <authorList>
            <person name="Meera S.P."/>
            <person name="Sreeshan A."/>
            <person name="Augustine A."/>
        </authorList>
    </citation>
    <scope>NUCLEOTIDE SEQUENCE</scope>
    <source>
        <tissue evidence="1">Leaf</tissue>
    </source>
</reference>
<proteinExistence type="predicted"/>
<accession>A0A2P2NMQ7</accession>
<dbReference type="EMBL" id="GGEC01063308">
    <property type="protein sequence ID" value="MBX43792.1"/>
    <property type="molecule type" value="Transcribed_RNA"/>
</dbReference>